<keyword evidence="5" id="KW-0676">Redox-active center</keyword>
<dbReference type="Proteomes" id="UP000554286">
    <property type="component" value="Unassembled WGS sequence"/>
</dbReference>
<evidence type="ECO:0000256" key="4">
    <source>
        <dbReference type="ARBA" id="ARBA00023157"/>
    </source>
</evidence>
<sequence>MSRKIVFLLPLLVVVVLLVFFAVGLRMDPRNLPSALLDRPLPAFTLAGLPDRPQPLTGPDQLTGEVALVNFFGSWCVACVQEHPMLNRIQAEDVAPLHGIAFKDEPAATTRFLARHGDPYDRVGYDTTNRIAIEFGVTGAPETFVIDKAGVIRHKHVGPITEDVWANTLRPLIEDLQKP</sequence>
<dbReference type="EMBL" id="JACIGK010000023">
    <property type="protein sequence ID" value="MBB4267213.1"/>
    <property type="molecule type" value="Genomic_DNA"/>
</dbReference>
<comment type="subcellular location">
    <subcellularLocation>
        <location evidence="1">Cell envelope</location>
    </subcellularLocation>
</comment>
<dbReference type="Gene3D" id="3.40.30.10">
    <property type="entry name" value="Glutaredoxin"/>
    <property type="match status" value="1"/>
</dbReference>
<dbReference type="AlphaFoldDB" id="A0A7W6WAV3"/>
<dbReference type="GO" id="GO:0017004">
    <property type="term" value="P:cytochrome complex assembly"/>
    <property type="evidence" value="ECO:0007669"/>
    <property type="project" value="UniProtKB-KW"/>
</dbReference>
<dbReference type="InterPro" id="IPR036249">
    <property type="entry name" value="Thioredoxin-like_sf"/>
</dbReference>
<dbReference type="InterPro" id="IPR004799">
    <property type="entry name" value="Periplasmic_diS_OxRdtase_DsbE"/>
</dbReference>
<dbReference type="PANTHER" id="PTHR42852">
    <property type="entry name" value="THIOL:DISULFIDE INTERCHANGE PROTEIN DSBE"/>
    <property type="match status" value="1"/>
</dbReference>
<keyword evidence="3" id="KW-0201">Cytochrome c-type biogenesis</keyword>
<feature type="domain" description="Thioredoxin" evidence="6">
    <location>
        <begin position="35"/>
        <end position="178"/>
    </location>
</feature>
<gene>
    <name evidence="7" type="ORF">GGD89_002854</name>
</gene>
<name>A0A7W6WAV3_9PROT</name>
<dbReference type="SUPFAM" id="SSF52833">
    <property type="entry name" value="Thioredoxin-like"/>
    <property type="match status" value="1"/>
</dbReference>
<dbReference type="InterPro" id="IPR013740">
    <property type="entry name" value="Redoxin"/>
</dbReference>
<dbReference type="GO" id="GO:0015036">
    <property type="term" value="F:disulfide oxidoreductase activity"/>
    <property type="evidence" value="ECO:0007669"/>
    <property type="project" value="InterPro"/>
</dbReference>
<dbReference type="GO" id="GO:0030288">
    <property type="term" value="C:outer membrane-bounded periplasmic space"/>
    <property type="evidence" value="ECO:0007669"/>
    <property type="project" value="InterPro"/>
</dbReference>
<evidence type="ECO:0000256" key="5">
    <source>
        <dbReference type="ARBA" id="ARBA00023284"/>
    </source>
</evidence>
<evidence type="ECO:0000256" key="3">
    <source>
        <dbReference type="ARBA" id="ARBA00022748"/>
    </source>
</evidence>
<protein>
    <submittedName>
        <fullName evidence="7">Cytochrome c biogenesis protein CcmG/thiol:disulfide interchange protein DsbE</fullName>
    </submittedName>
</protein>
<keyword evidence="4" id="KW-1015">Disulfide bond</keyword>
<evidence type="ECO:0000256" key="2">
    <source>
        <dbReference type="ARBA" id="ARBA00007758"/>
    </source>
</evidence>
<dbReference type="InterPro" id="IPR050553">
    <property type="entry name" value="Thioredoxin_ResA/DsbE_sf"/>
</dbReference>
<comment type="caution">
    <text evidence="7">The sequence shown here is derived from an EMBL/GenBank/DDBJ whole genome shotgun (WGS) entry which is preliminary data.</text>
</comment>
<dbReference type="PROSITE" id="PS00194">
    <property type="entry name" value="THIOREDOXIN_1"/>
    <property type="match status" value="1"/>
</dbReference>
<dbReference type="InterPro" id="IPR013766">
    <property type="entry name" value="Thioredoxin_domain"/>
</dbReference>
<organism evidence="7 8">
    <name type="scientific">Roseospira visakhapatnamensis</name>
    <dbReference type="NCBI Taxonomy" id="390880"/>
    <lineage>
        <taxon>Bacteria</taxon>
        <taxon>Pseudomonadati</taxon>
        <taxon>Pseudomonadota</taxon>
        <taxon>Alphaproteobacteria</taxon>
        <taxon>Rhodospirillales</taxon>
        <taxon>Rhodospirillaceae</taxon>
        <taxon>Roseospira</taxon>
    </lineage>
</organism>
<dbReference type="InterPro" id="IPR017937">
    <property type="entry name" value="Thioredoxin_CS"/>
</dbReference>
<evidence type="ECO:0000259" key="6">
    <source>
        <dbReference type="PROSITE" id="PS51352"/>
    </source>
</evidence>
<dbReference type="NCBIfam" id="TIGR00385">
    <property type="entry name" value="dsbE"/>
    <property type="match status" value="1"/>
</dbReference>
<accession>A0A7W6WAV3</accession>
<evidence type="ECO:0000313" key="7">
    <source>
        <dbReference type="EMBL" id="MBB4267213.1"/>
    </source>
</evidence>
<reference evidence="7 8" key="1">
    <citation type="submission" date="2020-08" db="EMBL/GenBank/DDBJ databases">
        <title>Genome sequencing of Purple Non-Sulfur Bacteria from various extreme environments.</title>
        <authorList>
            <person name="Mayer M."/>
        </authorList>
    </citation>
    <scope>NUCLEOTIDE SEQUENCE [LARGE SCALE GENOMIC DNA]</scope>
    <source>
        <strain evidence="7 8">JA131</strain>
    </source>
</reference>
<keyword evidence="8" id="KW-1185">Reference proteome</keyword>
<evidence type="ECO:0000256" key="1">
    <source>
        <dbReference type="ARBA" id="ARBA00004196"/>
    </source>
</evidence>
<dbReference type="PANTHER" id="PTHR42852:SF6">
    <property type="entry name" value="THIOL:DISULFIDE INTERCHANGE PROTEIN DSBE"/>
    <property type="match status" value="1"/>
</dbReference>
<dbReference type="PROSITE" id="PS51352">
    <property type="entry name" value="THIOREDOXIN_2"/>
    <property type="match status" value="1"/>
</dbReference>
<proteinExistence type="inferred from homology"/>
<dbReference type="Pfam" id="PF08534">
    <property type="entry name" value="Redoxin"/>
    <property type="match status" value="1"/>
</dbReference>
<dbReference type="CDD" id="cd03010">
    <property type="entry name" value="TlpA_like_DsbE"/>
    <property type="match status" value="1"/>
</dbReference>
<evidence type="ECO:0000313" key="8">
    <source>
        <dbReference type="Proteomes" id="UP000554286"/>
    </source>
</evidence>
<comment type="similarity">
    <text evidence="2">Belongs to the thioredoxin family. DsbE subfamily.</text>
</comment>
<dbReference type="RefSeq" id="WP_184046389.1">
    <property type="nucleotide sequence ID" value="NZ_JACIGK010000023.1"/>
</dbReference>